<evidence type="ECO:0000313" key="2">
    <source>
        <dbReference type="EMBL" id="NCI49816.1"/>
    </source>
</evidence>
<accession>A0ABW9ZRT1</accession>
<keyword evidence="1" id="KW-0175">Coiled coil</keyword>
<keyword evidence="3" id="KW-1185">Reference proteome</keyword>
<organism evidence="2 3">
    <name type="scientific">Sediminibacterium roseum</name>
    <dbReference type="NCBI Taxonomy" id="1978412"/>
    <lineage>
        <taxon>Bacteria</taxon>
        <taxon>Pseudomonadati</taxon>
        <taxon>Bacteroidota</taxon>
        <taxon>Chitinophagia</taxon>
        <taxon>Chitinophagales</taxon>
        <taxon>Chitinophagaceae</taxon>
        <taxon>Sediminibacterium</taxon>
    </lineage>
</organism>
<evidence type="ECO:0000313" key="3">
    <source>
        <dbReference type="Proteomes" id="UP000753802"/>
    </source>
</evidence>
<evidence type="ECO:0000256" key="1">
    <source>
        <dbReference type="SAM" id="Coils"/>
    </source>
</evidence>
<name>A0ABW9ZRT1_9BACT</name>
<feature type="coiled-coil region" evidence="1">
    <location>
        <begin position="176"/>
        <end position="203"/>
    </location>
</feature>
<dbReference type="Proteomes" id="UP000753802">
    <property type="component" value="Unassembled WGS sequence"/>
</dbReference>
<proteinExistence type="predicted"/>
<comment type="caution">
    <text evidence="2">The sequence shown here is derived from an EMBL/GenBank/DDBJ whole genome shotgun (WGS) entry which is preliminary data.</text>
</comment>
<gene>
    <name evidence="2" type="ORF">GWC95_07780</name>
</gene>
<sequence length="257" mass="29646">MKKANTRWLSLALLACVAVTFVAWKKSDSMRSVHQYSTGFEYADDADTTPVRKRSYSYKRDYKIKDIDEAMQEVDRAMAELDKSLKIDLGKMNKELQAAMDEIKNINFDKINEEVKTALKEVDWDGVNADIRHAGREVEKELKKINKESIRAEVEAAKASSLMNGDLIKNSVALGLKAAKLGIDKAKKELEQLKEFTDELEKDKLINKNERFRIEIKDHEMFINGKKQSKEVNDKYRKYFKDGNYTLRSDGDDDDED</sequence>
<reference evidence="2 3" key="1">
    <citation type="submission" date="2020-01" db="EMBL/GenBank/DDBJ databases">
        <title>Genome analysis.</title>
        <authorList>
            <person name="Wu S."/>
            <person name="Wang G."/>
        </authorList>
    </citation>
    <scope>NUCLEOTIDE SEQUENCE [LARGE SCALE GENOMIC DNA]</scope>
    <source>
        <strain evidence="2 3">SYL130</strain>
    </source>
</reference>
<protein>
    <submittedName>
        <fullName evidence="2">Uncharacterized protein</fullName>
    </submittedName>
</protein>
<dbReference type="RefSeq" id="WP_161818123.1">
    <property type="nucleotide sequence ID" value="NZ_JAACJS010000011.1"/>
</dbReference>
<dbReference type="EMBL" id="JAACJS010000011">
    <property type="protein sequence ID" value="NCI49816.1"/>
    <property type="molecule type" value="Genomic_DNA"/>
</dbReference>